<keyword evidence="2" id="KW-1133">Transmembrane helix</keyword>
<feature type="compositionally biased region" description="Low complexity" evidence="1">
    <location>
        <begin position="209"/>
        <end position="267"/>
    </location>
</feature>
<feature type="transmembrane region" description="Helical" evidence="2">
    <location>
        <begin position="107"/>
        <end position="125"/>
    </location>
</feature>
<gene>
    <name evidence="3" type="ORF">K3769_23310</name>
</gene>
<proteinExistence type="predicted"/>
<comment type="caution">
    <text evidence="3">The sequence shown here is derived from an EMBL/GenBank/DDBJ whole genome shotgun (WGS) entry which is preliminary data.</text>
</comment>
<evidence type="ECO:0000256" key="2">
    <source>
        <dbReference type="SAM" id="Phobius"/>
    </source>
</evidence>
<feature type="compositionally biased region" description="Basic residues" evidence="1">
    <location>
        <begin position="91"/>
        <end position="105"/>
    </location>
</feature>
<feature type="compositionally biased region" description="Low complexity" evidence="1">
    <location>
        <begin position="135"/>
        <end position="146"/>
    </location>
</feature>
<keyword evidence="2" id="KW-0812">Transmembrane</keyword>
<feature type="region of interest" description="Disordered" evidence="1">
    <location>
        <begin position="45"/>
        <end position="107"/>
    </location>
</feature>
<keyword evidence="4" id="KW-1185">Reference proteome</keyword>
<sequence length="305" mass="30133">MDYCSSCRRHLNGALVCPGCGAYAPDIAPVTVSRPPVQPRVTLAAATTPAAQVPDLSDSPSHGTYDGDTEGEGAYDHEGFPGATPAPQGRAARRRQRARWKKNQRRAVVATAVALVGGGLTFTAMDRLSADRAEAASAPDAAGPGANTRTNAGTNAGSAQEEKTRYTRPPSTRPDAGRPSADASTRSPASGRSAERGPVAPSSVAPQGSRPDAPASDTASASGRRSRSAASGSSADSSSAASSSSSSSSEDTSGGTAPQPSAPAGTDGTNGSGGTGGSDPATSPASPSPSATSPSQLCLLVLCIG</sequence>
<evidence type="ECO:0000313" key="4">
    <source>
        <dbReference type="Proteomes" id="UP001165590"/>
    </source>
</evidence>
<reference evidence="3" key="1">
    <citation type="journal article" date="2022" name="bioRxiv">
        <title>Discovery and biosynthetic assessment of Streptomyces ortus sp nov. isolated from a deep-sea sponge.</title>
        <authorList>
            <person name="Williams S.E."/>
        </authorList>
    </citation>
    <scope>NUCLEOTIDE SEQUENCE</scope>
    <source>
        <strain evidence="3">A15ISP2-DRY2</strain>
    </source>
</reference>
<feature type="compositionally biased region" description="Polar residues" evidence="1">
    <location>
        <begin position="147"/>
        <end position="158"/>
    </location>
</feature>
<evidence type="ECO:0000256" key="1">
    <source>
        <dbReference type="SAM" id="MobiDB-lite"/>
    </source>
</evidence>
<protein>
    <recommendedName>
        <fullName evidence="5">Zinc ribbon domain-containing protein</fullName>
    </recommendedName>
</protein>
<feature type="compositionally biased region" description="Low complexity" evidence="1">
    <location>
        <begin position="278"/>
        <end position="295"/>
    </location>
</feature>
<evidence type="ECO:0008006" key="5">
    <source>
        <dbReference type="Google" id="ProtNLM"/>
    </source>
</evidence>
<keyword evidence="2" id="KW-0472">Membrane</keyword>
<name>A0ABT3VBF1_9ACTN</name>
<organism evidence="3 4">
    <name type="scientific">Streptomyces ortus</name>
    <dbReference type="NCBI Taxonomy" id="2867268"/>
    <lineage>
        <taxon>Bacteria</taxon>
        <taxon>Bacillati</taxon>
        <taxon>Actinomycetota</taxon>
        <taxon>Actinomycetes</taxon>
        <taxon>Kitasatosporales</taxon>
        <taxon>Streptomycetaceae</taxon>
        <taxon>Streptomyces</taxon>
    </lineage>
</organism>
<feature type="region of interest" description="Disordered" evidence="1">
    <location>
        <begin position="135"/>
        <end position="297"/>
    </location>
</feature>
<dbReference type="EMBL" id="JAIFZO010000002">
    <property type="protein sequence ID" value="MCX4235648.1"/>
    <property type="molecule type" value="Genomic_DNA"/>
</dbReference>
<evidence type="ECO:0000313" key="3">
    <source>
        <dbReference type="EMBL" id="MCX4235648.1"/>
    </source>
</evidence>
<accession>A0ABT3VBF1</accession>
<dbReference type="Proteomes" id="UP001165590">
    <property type="component" value="Unassembled WGS sequence"/>
</dbReference>
<feature type="compositionally biased region" description="Gly residues" evidence="1">
    <location>
        <begin position="268"/>
        <end position="277"/>
    </location>
</feature>
<dbReference type="RefSeq" id="WP_267028300.1">
    <property type="nucleotide sequence ID" value="NZ_JAIFZO010000002.1"/>
</dbReference>